<feature type="domain" description="HTH merR-type" evidence="2">
    <location>
        <begin position="1"/>
        <end position="68"/>
    </location>
</feature>
<evidence type="ECO:0000256" key="1">
    <source>
        <dbReference type="ARBA" id="ARBA00023125"/>
    </source>
</evidence>
<sequence length="206" mass="22100">MAELSAESGIPVATIKYYLREGLLPAGERTSPNQARYGEEHVRRLKLIRALVEVGGLSVATVREVVAAVDSDRAAYNVLGVMQGALTRSAVDVSDADREWAMGLLGPIARAHGWKFGPDNPAVEFLVGTVCTIRSLGHQALLDQIGRYAEVADRIAVADLDTIDAIGSMDRIVEAAVVGTVLGDRLFEGLRRLAQAAETARRYSEG</sequence>
<reference evidence="3 4" key="1">
    <citation type="submission" date="2020-08" db="EMBL/GenBank/DDBJ databases">
        <title>Amycolatopsis sp. nov. DR6-1 isolated from Dendrobium heterocarpum.</title>
        <authorList>
            <person name="Tedsree N."/>
            <person name="Kuncharoen N."/>
            <person name="Likhitwitayawuid K."/>
            <person name="Tanasupawat S."/>
        </authorList>
    </citation>
    <scope>NUCLEOTIDE SEQUENCE [LARGE SCALE GENOMIC DNA]</scope>
    <source>
        <strain evidence="3 4">DR6-1</strain>
    </source>
</reference>
<dbReference type="CDD" id="cd04780">
    <property type="entry name" value="HTH_MerR-like_sg5"/>
    <property type="match status" value="1"/>
</dbReference>
<dbReference type="PANTHER" id="PTHR30204:SF98">
    <property type="entry name" value="HTH-TYPE TRANSCRIPTIONAL REGULATOR ADHR"/>
    <property type="match status" value="1"/>
</dbReference>
<dbReference type="Gene3D" id="1.10.1660.10">
    <property type="match status" value="1"/>
</dbReference>
<dbReference type="PRINTS" id="PR00040">
    <property type="entry name" value="HTHMERR"/>
</dbReference>
<dbReference type="EMBL" id="JACGZW010000011">
    <property type="protein sequence ID" value="MBB1157658.1"/>
    <property type="molecule type" value="Genomic_DNA"/>
</dbReference>
<keyword evidence="4" id="KW-1185">Reference proteome</keyword>
<dbReference type="InterPro" id="IPR047057">
    <property type="entry name" value="MerR_fam"/>
</dbReference>
<dbReference type="AlphaFoldDB" id="A0A7W3W2K4"/>
<dbReference type="GO" id="GO:0003700">
    <property type="term" value="F:DNA-binding transcription factor activity"/>
    <property type="evidence" value="ECO:0007669"/>
    <property type="project" value="InterPro"/>
</dbReference>
<dbReference type="PROSITE" id="PS50937">
    <property type="entry name" value="HTH_MERR_2"/>
    <property type="match status" value="1"/>
</dbReference>
<dbReference type="GO" id="GO:0003677">
    <property type="term" value="F:DNA binding"/>
    <property type="evidence" value="ECO:0007669"/>
    <property type="project" value="UniProtKB-KW"/>
</dbReference>
<evidence type="ECO:0000313" key="4">
    <source>
        <dbReference type="Proteomes" id="UP000526734"/>
    </source>
</evidence>
<evidence type="ECO:0000259" key="2">
    <source>
        <dbReference type="PROSITE" id="PS50937"/>
    </source>
</evidence>
<evidence type="ECO:0000313" key="3">
    <source>
        <dbReference type="EMBL" id="MBB1157658.1"/>
    </source>
</evidence>
<dbReference type="SMART" id="SM00422">
    <property type="entry name" value="HTH_MERR"/>
    <property type="match status" value="1"/>
</dbReference>
<dbReference type="Proteomes" id="UP000526734">
    <property type="component" value="Unassembled WGS sequence"/>
</dbReference>
<dbReference type="PANTHER" id="PTHR30204">
    <property type="entry name" value="REDOX-CYCLING DRUG-SENSING TRANSCRIPTIONAL ACTIVATOR SOXR"/>
    <property type="match status" value="1"/>
</dbReference>
<dbReference type="InterPro" id="IPR000551">
    <property type="entry name" value="MerR-type_HTH_dom"/>
</dbReference>
<gene>
    <name evidence="3" type="ORF">H4281_31315</name>
</gene>
<protein>
    <submittedName>
        <fullName evidence="3">MerR family transcriptional regulator</fullName>
    </submittedName>
</protein>
<proteinExistence type="predicted"/>
<organism evidence="3 4">
    <name type="scientific">Amycolatopsis dendrobii</name>
    <dbReference type="NCBI Taxonomy" id="2760662"/>
    <lineage>
        <taxon>Bacteria</taxon>
        <taxon>Bacillati</taxon>
        <taxon>Actinomycetota</taxon>
        <taxon>Actinomycetes</taxon>
        <taxon>Pseudonocardiales</taxon>
        <taxon>Pseudonocardiaceae</taxon>
        <taxon>Amycolatopsis</taxon>
    </lineage>
</organism>
<dbReference type="Pfam" id="PF13411">
    <property type="entry name" value="MerR_1"/>
    <property type="match status" value="1"/>
</dbReference>
<accession>A0A7W3W2K4</accession>
<keyword evidence="1" id="KW-0238">DNA-binding</keyword>
<name>A0A7W3W2K4_9PSEU</name>
<dbReference type="SUPFAM" id="SSF46955">
    <property type="entry name" value="Putative DNA-binding domain"/>
    <property type="match status" value="1"/>
</dbReference>
<dbReference type="InterPro" id="IPR009061">
    <property type="entry name" value="DNA-bd_dom_put_sf"/>
</dbReference>
<comment type="caution">
    <text evidence="3">The sequence shown here is derived from an EMBL/GenBank/DDBJ whole genome shotgun (WGS) entry which is preliminary data.</text>
</comment>